<gene>
    <name evidence="2" type="ORF">X560_2515</name>
</gene>
<protein>
    <submittedName>
        <fullName evidence="2">Uncharacterized protein</fullName>
    </submittedName>
</protein>
<dbReference type="Proteomes" id="UP000052258">
    <property type="component" value="Unassembled WGS sequence"/>
</dbReference>
<keyword evidence="3" id="KW-1185">Reference proteome</keyword>
<dbReference type="EMBL" id="AZHO01000036">
    <property type="protein sequence ID" value="KMT57974.1"/>
    <property type="molecule type" value="Genomic_DNA"/>
</dbReference>
<accession>A0A0J8GAW9</accession>
<dbReference type="PATRIC" id="fig|1430899.3.peg.2565"/>
<organism evidence="2 3">
    <name type="scientific">Listeria fleischmannii 1991</name>
    <dbReference type="NCBI Taxonomy" id="1430899"/>
    <lineage>
        <taxon>Bacteria</taxon>
        <taxon>Bacillati</taxon>
        <taxon>Bacillota</taxon>
        <taxon>Bacilli</taxon>
        <taxon>Bacillales</taxon>
        <taxon>Listeriaceae</taxon>
        <taxon>Listeria</taxon>
    </lineage>
</organism>
<sequence length="39" mass="4459">MRLPVADIQKASLQIANPPIQSHTNRRNEKLNFLPENTC</sequence>
<feature type="region of interest" description="Disordered" evidence="1">
    <location>
        <begin position="20"/>
        <end position="39"/>
    </location>
</feature>
<evidence type="ECO:0000256" key="1">
    <source>
        <dbReference type="SAM" id="MobiDB-lite"/>
    </source>
</evidence>
<proteinExistence type="predicted"/>
<reference evidence="2 3" key="1">
    <citation type="journal article" date="2015" name="Genome Biol. Evol.">
        <title>Comparative Genomics of Listeria Sensu Lato: Genus-Wide Differences in Evolutionary Dynamics and the Progressive Gain of Complex, Potentially Pathogenicity-Related Traits through Lateral Gene Transfer.</title>
        <authorList>
            <person name="Chiara M."/>
            <person name="Caruso M."/>
            <person name="D'Erchia A.M."/>
            <person name="Manzari C."/>
            <person name="Fraccalvieri R."/>
            <person name="Goffredo E."/>
            <person name="Latorre L."/>
            <person name="Miccolupo A."/>
            <person name="Padalino I."/>
            <person name="Santagada G."/>
            <person name="Chiocco D."/>
            <person name="Pesole G."/>
            <person name="Horner D.S."/>
            <person name="Parisi A."/>
        </authorList>
    </citation>
    <scope>NUCLEOTIDE SEQUENCE [LARGE SCALE GENOMIC DNA]</scope>
    <source>
        <strain evidence="2 3">1991</strain>
    </source>
</reference>
<evidence type="ECO:0000313" key="3">
    <source>
        <dbReference type="Proteomes" id="UP000052258"/>
    </source>
</evidence>
<dbReference type="AlphaFoldDB" id="A0A0J8GAW9"/>
<name>A0A0J8GAW9_9LIST</name>
<comment type="caution">
    <text evidence="2">The sequence shown here is derived from an EMBL/GenBank/DDBJ whole genome shotgun (WGS) entry which is preliminary data.</text>
</comment>
<evidence type="ECO:0000313" key="2">
    <source>
        <dbReference type="EMBL" id="KMT57974.1"/>
    </source>
</evidence>